<dbReference type="EMBL" id="RBXL01000001">
    <property type="protein sequence ID" value="RKT44102.1"/>
    <property type="molecule type" value="Genomic_DNA"/>
</dbReference>
<dbReference type="AlphaFoldDB" id="A0A495V3X1"/>
<keyword evidence="2" id="KW-1185">Reference proteome</keyword>
<gene>
    <name evidence="1" type="ORF">BDD21_1474</name>
</gene>
<proteinExistence type="predicted"/>
<protein>
    <submittedName>
        <fullName evidence="1">Uncharacterized protein</fullName>
    </submittedName>
</protein>
<organism evidence="1 2">
    <name type="scientific">Thiocapsa rosea</name>
    <dbReference type="NCBI Taxonomy" id="69360"/>
    <lineage>
        <taxon>Bacteria</taxon>
        <taxon>Pseudomonadati</taxon>
        <taxon>Pseudomonadota</taxon>
        <taxon>Gammaproteobacteria</taxon>
        <taxon>Chromatiales</taxon>
        <taxon>Chromatiaceae</taxon>
        <taxon>Thiocapsa</taxon>
    </lineage>
</organism>
<accession>A0A495V3X1</accession>
<sequence>MGRRVAVIRCVWVFSGSGLETGDDRRCRSPPGRLASTEPKHLAVPPPGWIRTPLLVRCTIKALFKQGYLWSSTRLGLIAAARDQPTRSWRQGDTSPAPAWMHLNEARRKKTHRYCALNRIPAKGRGCTKRRIHSKVSISLWTRLSYPNRMRTSRKAGSSLIAAASRSRRAATSAPCRRHAASGKWTSISIWPRR</sequence>
<reference evidence="1 2" key="1">
    <citation type="submission" date="2018-10" db="EMBL/GenBank/DDBJ databases">
        <title>Genomic Encyclopedia of Archaeal and Bacterial Type Strains, Phase II (KMG-II): from individual species to whole genera.</title>
        <authorList>
            <person name="Goeker M."/>
        </authorList>
    </citation>
    <scope>NUCLEOTIDE SEQUENCE [LARGE SCALE GENOMIC DNA]</scope>
    <source>
        <strain evidence="1 2">DSM 235</strain>
    </source>
</reference>
<dbReference type="Proteomes" id="UP000274556">
    <property type="component" value="Unassembled WGS sequence"/>
</dbReference>
<evidence type="ECO:0000313" key="1">
    <source>
        <dbReference type="EMBL" id="RKT44102.1"/>
    </source>
</evidence>
<name>A0A495V3X1_9GAMM</name>
<comment type="caution">
    <text evidence="1">The sequence shown here is derived from an EMBL/GenBank/DDBJ whole genome shotgun (WGS) entry which is preliminary data.</text>
</comment>
<evidence type="ECO:0000313" key="2">
    <source>
        <dbReference type="Proteomes" id="UP000274556"/>
    </source>
</evidence>